<sequence>MAGNTTTPTSSTVGGNSDVARLQLRIQELEAQLTAKQPKTPKPQIFDGKRSELKNFLTQMDMHVAINAVSLGTEESKVVFVATCLTGEAFQWIEPVLREYYNSEKKDWSDHTKEILGSFKTFKEKFQLAFGNIDEARNAERQLRQLRQTGSARQLAIKFKQIAMILDYSDDVLIAMFENMLKEDVQVELIKMDRPDDIDEFIEQAVKIDDKLYEIKQKRQEIQGWRRHGTALPANQRRHRSGNHGQRRHDPYGPMPMELDATAEAKNYEKKKVRFDKTTVKCYNCDKMGHYARECRSPKKERQIKATQDNGFNEEDQDGYAEWDNNYGVNDYQNDRDICSSFSGTESETNLHLTTMHAWDYEEVEDEHNRVDDYPEIDNEPESQYQDAQERPETEIPTDDEWEEIKALGNPCESDCQVLYKDPKHPGHGSIAFIFCNDDWCSVHLGAKQGSGYFPKPHQEIKPENCKWLRRDNEGPSRISLAKTDDTAMPNTAKQSAGTGDTNEARKPEGPKRRQRTLVPLRNDEESPEEDSNTTRQRKIENDIKQLMREWTTLRKEEIERIGEAKNLKATAHGRHFKITANILGSDVRIMIDSGATGNYMDPRTQEKLQILGRKKPTPIPLTGLNGEKLSEEGITDETGWLAMSIDGHLEMINFDIAKLGRDDVILGIPWLRKHNPEIQWDKGHLHLTRCRCGTTRTIKASETTESQEIDIQETMDTPQQDETKGRVIAEVTEKITLHKEQEMFRELLEKAAKERQLASSTNVALPTEYEQFRDLFDGTYQALPDHSEWDHTIPLKEGKEPIPQKIYPVSGNEEEALKKYIEENLEKGYIRPSTSPAGYPVLFVKKKGTTELRMCVDFRQLNNITVKDSYPLPLITEIQDKVRNKKWFTKLDITDAYNRLRIKEGEEWKTAFKTKFGHFEYLVMPFGLTNAPATFQRYINNVISPYLHDFTIAYLDDILIFSNSMEEHVKHVRLVLEQLKMAKLQVKLKKCEFHVQETDFLGHRITQEGIQTEKEKVQAIKDWPQPRNLKELQSFIGLINYYRRYIENYAKIMTPMFKLLKKEIPYEWKEEQQKAFEEAKKRLTTAPILAQHDPELPTTLETDASDFAIGATMTQPGTDGRPRPVAYYSRKLIDAELNYEIHDKELLAIVSALRHWRVYLEGATFPIRIITDHKNLTYFTTTKVLTRRQARWSELLGNYWFTIEHCKGKENERADALSRRPDHEEGIKKPEPALLRLNKEGHLEYNPQVATLAATAETTTDSELQDKIIEETAKDDLIQSLIENEDDKVTATETGLVFWHGLIYVPKSLRNEIIRLNHDTLTSGHPGQLNTMERITRNYYWPRMMKDIETYIKECDACQKNKISRHQPYGLLQEIKAPDYPWQWITMDHIVKLPESRGCDAILVIVDRMTKYAHFIPTTEGTNAEELAEELIDGVFQHHGIPEIIISDRGPTFASKLWKSMMDLMGGEQRLSTAFHPQTNGQTERTNQTLIQYLRHYVNHHQDNWAELLSMAQLAYNSAKHSTTGVSPFFANHGREPRLMGQPKFKESVNATAEEKVQQMKALYFYLHTEIINQNKLTTGYYNEKHQKGPDFKRGEKVYLSRKNIQTTRPSDKLDHLRIGPFEIEEKISEVNYKLKLPNTMRVHPIFHISLLEPAPQNAKTQEEITIEQETYEVESILAEKESPDGKLYYLVKWKDYSTKESTWEPIENLVGAEEVLERYRRRHPTNRREIVQNWRATRQTPRRSQQEHGIPVVLS</sequence>
<keyword evidence="4" id="KW-0808">Transferase</keyword>
<dbReference type="InterPro" id="IPR016197">
    <property type="entry name" value="Chromo-like_dom_sf"/>
</dbReference>
<dbReference type="SUPFAM" id="SSF54160">
    <property type="entry name" value="Chromo domain-like"/>
    <property type="match status" value="1"/>
</dbReference>
<feature type="region of interest" description="Disordered" evidence="21">
    <location>
        <begin position="469"/>
        <end position="539"/>
    </location>
</feature>
<dbReference type="FunCoup" id="B8MUS4">
    <property type="interactions" value="24"/>
</dbReference>
<dbReference type="GO" id="GO:0005634">
    <property type="term" value="C:nucleus"/>
    <property type="evidence" value="ECO:0007669"/>
    <property type="project" value="UniProtKB-SubCell"/>
</dbReference>
<name>B8MUS4_TALSN</name>
<dbReference type="SUPFAM" id="SSF56672">
    <property type="entry name" value="DNA/RNA polymerases"/>
    <property type="match status" value="1"/>
</dbReference>
<evidence type="ECO:0000256" key="6">
    <source>
        <dbReference type="ARBA" id="ARBA00022722"/>
    </source>
</evidence>
<dbReference type="PANTHER" id="PTHR37984:SF5">
    <property type="entry name" value="PROTEIN NYNRIN-LIKE"/>
    <property type="match status" value="1"/>
</dbReference>
<evidence type="ECO:0000256" key="19">
    <source>
        <dbReference type="ARBA" id="ARBA00023268"/>
    </source>
</evidence>
<keyword evidence="11" id="KW-0460">Magnesium</keyword>
<protein>
    <submittedName>
        <fullName evidence="26">Retrovirus polyprotein, putative</fullName>
    </submittedName>
</protein>
<keyword evidence="6" id="KW-0540">Nuclease</keyword>
<dbReference type="GO" id="GO:0003677">
    <property type="term" value="F:DNA binding"/>
    <property type="evidence" value="ECO:0007669"/>
    <property type="project" value="UniProtKB-KW"/>
</dbReference>
<proteinExistence type="predicted"/>
<feature type="domain" description="Integrase catalytic" evidence="25">
    <location>
        <begin position="1378"/>
        <end position="1537"/>
    </location>
</feature>
<dbReference type="PROSITE" id="PS50994">
    <property type="entry name" value="INTEGRASE"/>
    <property type="match status" value="1"/>
</dbReference>
<evidence type="ECO:0000256" key="4">
    <source>
        <dbReference type="ARBA" id="ARBA00022679"/>
    </source>
</evidence>
<evidence type="ECO:0000256" key="16">
    <source>
        <dbReference type="ARBA" id="ARBA00023125"/>
    </source>
</evidence>
<dbReference type="GO" id="GO:0015074">
    <property type="term" value="P:DNA integration"/>
    <property type="evidence" value="ECO:0007669"/>
    <property type="project" value="UniProtKB-KW"/>
</dbReference>
<dbReference type="GO" id="GO:0003723">
    <property type="term" value="F:RNA binding"/>
    <property type="evidence" value="ECO:0007669"/>
    <property type="project" value="UniProtKB-KW"/>
</dbReference>
<dbReference type="SMART" id="SM00343">
    <property type="entry name" value="ZnF_C2HC"/>
    <property type="match status" value="1"/>
</dbReference>
<evidence type="ECO:0000259" key="22">
    <source>
        <dbReference type="PROSITE" id="PS50013"/>
    </source>
</evidence>
<dbReference type="VEuPathDB" id="FungiDB:TSTA_109920"/>
<dbReference type="Pfam" id="PF13650">
    <property type="entry name" value="Asp_protease_2"/>
    <property type="match status" value="1"/>
</dbReference>
<dbReference type="CDD" id="cd00024">
    <property type="entry name" value="CD_CSD"/>
    <property type="match status" value="1"/>
</dbReference>
<keyword evidence="13" id="KW-0229">DNA integration</keyword>
<evidence type="ECO:0000256" key="11">
    <source>
        <dbReference type="ARBA" id="ARBA00022842"/>
    </source>
</evidence>
<evidence type="ECO:0000256" key="9">
    <source>
        <dbReference type="ARBA" id="ARBA00022759"/>
    </source>
</evidence>
<dbReference type="Proteomes" id="UP000001745">
    <property type="component" value="Unassembled WGS sequence"/>
</dbReference>
<evidence type="ECO:0000256" key="12">
    <source>
        <dbReference type="ARBA" id="ARBA00022884"/>
    </source>
</evidence>
<dbReference type="eggNOG" id="KOG0017">
    <property type="taxonomic scope" value="Eukaryota"/>
</dbReference>
<dbReference type="GO" id="GO:0006508">
    <property type="term" value="P:proteolysis"/>
    <property type="evidence" value="ECO:0007669"/>
    <property type="project" value="UniProtKB-KW"/>
</dbReference>
<dbReference type="InterPro" id="IPR041577">
    <property type="entry name" value="RT_RNaseH_2"/>
</dbReference>
<evidence type="ECO:0000256" key="18">
    <source>
        <dbReference type="ARBA" id="ARBA00023242"/>
    </source>
</evidence>
<dbReference type="Pfam" id="PF03732">
    <property type="entry name" value="Retrotrans_gag"/>
    <property type="match status" value="1"/>
</dbReference>
<dbReference type="FunFam" id="1.10.340.70:FF:000001">
    <property type="entry name" value="Retrovirus-related Pol polyprotein from transposon gypsy-like Protein"/>
    <property type="match status" value="1"/>
</dbReference>
<dbReference type="GO" id="GO:0004190">
    <property type="term" value="F:aspartic-type endopeptidase activity"/>
    <property type="evidence" value="ECO:0007669"/>
    <property type="project" value="UniProtKB-KW"/>
</dbReference>
<evidence type="ECO:0000259" key="25">
    <source>
        <dbReference type="PROSITE" id="PS50994"/>
    </source>
</evidence>
<dbReference type="Pfam" id="PF17921">
    <property type="entry name" value="Integrase_H2C2"/>
    <property type="match status" value="1"/>
</dbReference>
<dbReference type="Pfam" id="PF00098">
    <property type="entry name" value="zf-CCHC"/>
    <property type="match status" value="1"/>
</dbReference>
<evidence type="ECO:0000256" key="7">
    <source>
        <dbReference type="ARBA" id="ARBA00022723"/>
    </source>
</evidence>
<keyword evidence="8" id="KW-0064">Aspartyl protease</keyword>
<dbReference type="InterPro" id="IPR000477">
    <property type="entry name" value="RT_dom"/>
</dbReference>
<dbReference type="InParanoid" id="B8MUS4"/>
<dbReference type="FunFam" id="3.30.420.10:FF:000032">
    <property type="entry name" value="Retrovirus-related Pol polyprotein from transposon 297-like Protein"/>
    <property type="match status" value="1"/>
</dbReference>
<dbReference type="GO" id="GO:0008270">
    <property type="term" value="F:zinc ion binding"/>
    <property type="evidence" value="ECO:0007669"/>
    <property type="project" value="UniProtKB-KW"/>
</dbReference>
<feature type="compositionally biased region" description="Basic and acidic residues" evidence="21">
    <location>
        <begin position="503"/>
        <end position="512"/>
    </location>
</feature>
<dbReference type="PROSITE" id="PS00598">
    <property type="entry name" value="CHROMO_1"/>
    <property type="match status" value="1"/>
</dbReference>
<feature type="compositionally biased region" description="Polar residues" evidence="21">
    <location>
        <begin position="489"/>
        <end position="502"/>
    </location>
</feature>
<dbReference type="GeneID" id="8107224"/>
<dbReference type="InterPro" id="IPR050951">
    <property type="entry name" value="Retrovirus_Pol_polyprotein"/>
</dbReference>
<dbReference type="PROSITE" id="PS50158">
    <property type="entry name" value="ZF_CCHC"/>
    <property type="match status" value="1"/>
</dbReference>
<dbReference type="InterPro" id="IPR021109">
    <property type="entry name" value="Peptidase_aspartic_dom_sf"/>
</dbReference>
<gene>
    <name evidence="26" type="ORF">TSTA_109920</name>
</gene>
<keyword evidence="9" id="KW-0255">Endonuclease</keyword>
<keyword evidence="7" id="KW-0479">Metal-binding</keyword>
<dbReference type="PhylomeDB" id="B8MUS4"/>
<evidence type="ECO:0000256" key="5">
    <source>
        <dbReference type="ARBA" id="ARBA00022695"/>
    </source>
</evidence>
<feature type="domain" description="Chromo" evidence="22">
    <location>
        <begin position="1673"/>
        <end position="1733"/>
    </location>
</feature>
<dbReference type="Pfam" id="PF00385">
    <property type="entry name" value="Chromo"/>
    <property type="match status" value="1"/>
</dbReference>
<dbReference type="InterPro" id="IPR043128">
    <property type="entry name" value="Rev_trsase/Diguanyl_cyclase"/>
</dbReference>
<feature type="region of interest" description="Disordered" evidence="21">
    <location>
        <begin position="1738"/>
        <end position="1757"/>
    </location>
</feature>
<feature type="region of interest" description="Disordered" evidence="21">
    <location>
        <begin position="373"/>
        <end position="397"/>
    </location>
</feature>
<accession>B8MUS4</accession>
<evidence type="ECO:0000256" key="2">
    <source>
        <dbReference type="ARBA" id="ARBA00011353"/>
    </source>
</evidence>
<keyword evidence="3" id="KW-0645">Protease</keyword>
<evidence type="ECO:0000313" key="26">
    <source>
        <dbReference type="EMBL" id="EED11812.1"/>
    </source>
</evidence>
<evidence type="ECO:0000256" key="1">
    <source>
        <dbReference type="ARBA" id="ARBA00004123"/>
    </source>
</evidence>
<dbReference type="Gene3D" id="4.10.60.10">
    <property type="entry name" value="Zinc finger, CCHC-type"/>
    <property type="match status" value="1"/>
</dbReference>
<evidence type="ECO:0000256" key="15">
    <source>
        <dbReference type="ARBA" id="ARBA00022932"/>
    </source>
</evidence>
<dbReference type="InterPro" id="IPR001878">
    <property type="entry name" value="Znf_CCHC"/>
</dbReference>
<organism evidence="26 27">
    <name type="scientific">Talaromyces stipitatus (strain ATCC 10500 / CBS 375.48 / QM 6759 / NRRL 1006)</name>
    <name type="common">Penicillium stipitatum</name>
    <dbReference type="NCBI Taxonomy" id="441959"/>
    <lineage>
        <taxon>Eukaryota</taxon>
        <taxon>Fungi</taxon>
        <taxon>Dikarya</taxon>
        <taxon>Ascomycota</taxon>
        <taxon>Pezizomycotina</taxon>
        <taxon>Eurotiomycetes</taxon>
        <taxon>Eurotiomycetidae</taxon>
        <taxon>Eurotiales</taxon>
        <taxon>Trichocomaceae</taxon>
        <taxon>Talaromyces</taxon>
        <taxon>Talaromyces sect. Talaromyces</taxon>
    </lineage>
</organism>
<evidence type="ECO:0000256" key="8">
    <source>
        <dbReference type="ARBA" id="ARBA00022750"/>
    </source>
</evidence>
<dbReference type="SMART" id="SM00298">
    <property type="entry name" value="CHROMO"/>
    <property type="match status" value="1"/>
</dbReference>
<dbReference type="GO" id="GO:0004519">
    <property type="term" value="F:endonuclease activity"/>
    <property type="evidence" value="ECO:0007669"/>
    <property type="project" value="UniProtKB-KW"/>
</dbReference>
<dbReference type="InterPro" id="IPR036397">
    <property type="entry name" value="RNaseH_sf"/>
</dbReference>
<dbReference type="InterPro" id="IPR043502">
    <property type="entry name" value="DNA/RNA_pol_sf"/>
</dbReference>
<feature type="region of interest" description="Disordered" evidence="21">
    <location>
        <begin position="235"/>
        <end position="254"/>
    </location>
</feature>
<keyword evidence="19" id="KW-0511">Multifunctional enzyme</keyword>
<dbReference type="GO" id="GO:0006310">
    <property type="term" value="P:DNA recombination"/>
    <property type="evidence" value="ECO:0007669"/>
    <property type="project" value="UniProtKB-KW"/>
</dbReference>
<dbReference type="OMA" id="DFREMES"/>
<feature type="compositionally biased region" description="Basic residues" evidence="21">
    <location>
        <begin position="236"/>
        <end position="247"/>
    </location>
</feature>
<dbReference type="InterPro" id="IPR023780">
    <property type="entry name" value="Chromo_domain"/>
</dbReference>
<dbReference type="GO" id="GO:0006338">
    <property type="term" value="P:chromatin remodeling"/>
    <property type="evidence" value="ECO:0007669"/>
    <property type="project" value="UniProtKB-ARBA"/>
</dbReference>
<dbReference type="InterPro" id="IPR041588">
    <property type="entry name" value="Integrase_H2C2"/>
</dbReference>
<dbReference type="STRING" id="441959.B8MUS4"/>
<dbReference type="EMBL" id="EQ962661">
    <property type="protein sequence ID" value="EED11812.1"/>
    <property type="molecule type" value="Genomic_DNA"/>
</dbReference>
<keyword evidence="15" id="KW-0239">DNA-directed DNA polymerase</keyword>
<dbReference type="InterPro" id="IPR023779">
    <property type="entry name" value="Chromodomain_CS"/>
</dbReference>
<reference evidence="27" key="1">
    <citation type="journal article" date="2015" name="Genome Announc.">
        <title>Genome sequence of the AIDS-associated pathogen Penicillium marneffei (ATCC18224) and its near taxonomic relative Talaromyces stipitatus (ATCC10500).</title>
        <authorList>
            <person name="Nierman W.C."/>
            <person name="Fedorova-Abrams N.D."/>
            <person name="Andrianopoulos A."/>
        </authorList>
    </citation>
    <scope>NUCLEOTIDE SEQUENCE [LARGE SCALE GENOMIC DNA]</scope>
    <source>
        <strain evidence="27">ATCC 10500 / CBS 375.48 / QM 6759 / NRRL 1006</strain>
    </source>
</reference>
<keyword evidence="20" id="KW-0862">Zinc</keyword>
<dbReference type="InterPro" id="IPR005162">
    <property type="entry name" value="Retrotrans_gag_dom"/>
</dbReference>
<comment type="subcellular location">
    <subcellularLocation>
        <location evidence="1">Nucleus</location>
    </subcellularLocation>
</comment>
<evidence type="ECO:0000256" key="21">
    <source>
        <dbReference type="SAM" id="MobiDB-lite"/>
    </source>
</evidence>
<dbReference type="Gene3D" id="3.30.70.270">
    <property type="match status" value="2"/>
</dbReference>
<evidence type="ECO:0000256" key="3">
    <source>
        <dbReference type="ARBA" id="ARBA00022670"/>
    </source>
</evidence>
<dbReference type="RefSeq" id="XP_002488568.1">
    <property type="nucleotide sequence ID" value="XM_002488523.1"/>
</dbReference>
<evidence type="ECO:0000256" key="10">
    <source>
        <dbReference type="ARBA" id="ARBA00022801"/>
    </source>
</evidence>
<feature type="domain" description="CCHC-type" evidence="23">
    <location>
        <begin position="281"/>
        <end position="297"/>
    </location>
</feature>
<dbReference type="SUPFAM" id="SSF53098">
    <property type="entry name" value="Ribonuclease H-like"/>
    <property type="match status" value="1"/>
</dbReference>
<keyword evidence="27" id="KW-1185">Reference proteome</keyword>
<dbReference type="InterPro" id="IPR056924">
    <property type="entry name" value="SH3_Tf2-1"/>
</dbReference>
<dbReference type="FunFam" id="3.30.70.270:FF:000026">
    <property type="entry name" value="Transposon Ty3-G Gag-Pol polyprotein"/>
    <property type="match status" value="1"/>
</dbReference>
<keyword evidence="20" id="KW-0863">Zinc-finger</keyword>
<dbReference type="SUPFAM" id="SSF57756">
    <property type="entry name" value="Retrovirus zinc finger-like domains"/>
    <property type="match status" value="1"/>
</dbReference>
<keyword evidence="16" id="KW-0238">DNA-binding</keyword>
<dbReference type="CDD" id="cd00303">
    <property type="entry name" value="retropepsin_like"/>
    <property type="match status" value="1"/>
</dbReference>
<dbReference type="Pfam" id="PF17919">
    <property type="entry name" value="RT_RNaseH_2"/>
    <property type="match status" value="1"/>
</dbReference>
<dbReference type="Gene3D" id="2.40.70.10">
    <property type="entry name" value="Acid Proteases"/>
    <property type="match status" value="1"/>
</dbReference>
<dbReference type="PROSITE" id="PS50013">
    <property type="entry name" value="CHROMO_2"/>
    <property type="match status" value="1"/>
</dbReference>
<dbReference type="HOGENOM" id="CLU_000384_38_3_1"/>
<keyword evidence="5" id="KW-0548">Nucleotidyltransferase</keyword>
<comment type="subunit">
    <text evidence="2">Component of the NuA4 histone acetyltransferase complex.</text>
</comment>
<dbReference type="CDD" id="cd09274">
    <property type="entry name" value="RNase_HI_RT_Ty3"/>
    <property type="match status" value="1"/>
</dbReference>
<keyword evidence="14" id="KW-0695">RNA-directed DNA polymerase</keyword>
<evidence type="ECO:0000256" key="20">
    <source>
        <dbReference type="PROSITE-ProRule" id="PRU00047"/>
    </source>
</evidence>
<dbReference type="CDD" id="cd01647">
    <property type="entry name" value="RT_LTR"/>
    <property type="match status" value="1"/>
</dbReference>
<evidence type="ECO:0000259" key="23">
    <source>
        <dbReference type="PROSITE" id="PS50158"/>
    </source>
</evidence>
<dbReference type="Pfam" id="PF00078">
    <property type="entry name" value="RVT_1"/>
    <property type="match status" value="1"/>
</dbReference>
<dbReference type="Gene3D" id="2.40.50.40">
    <property type="match status" value="1"/>
</dbReference>
<evidence type="ECO:0000256" key="17">
    <source>
        <dbReference type="ARBA" id="ARBA00023172"/>
    </source>
</evidence>
<dbReference type="Gene3D" id="3.30.420.10">
    <property type="entry name" value="Ribonuclease H-like superfamily/Ribonuclease H"/>
    <property type="match status" value="1"/>
</dbReference>
<keyword evidence="10" id="KW-0378">Hydrolase</keyword>
<feature type="domain" description="Reverse transcriptase" evidence="24">
    <location>
        <begin position="826"/>
        <end position="1006"/>
    </location>
</feature>
<keyword evidence="17" id="KW-0233">DNA recombination</keyword>
<dbReference type="InterPro" id="IPR036875">
    <property type="entry name" value="Znf_CCHC_sf"/>
</dbReference>
<dbReference type="Pfam" id="PF24626">
    <property type="entry name" value="SH3_Tf2-1"/>
    <property type="match status" value="1"/>
</dbReference>
<dbReference type="Gene3D" id="1.10.340.70">
    <property type="match status" value="1"/>
</dbReference>
<keyword evidence="12" id="KW-0694">RNA-binding</keyword>
<dbReference type="OrthoDB" id="4369586at2759"/>
<evidence type="ECO:0000259" key="24">
    <source>
        <dbReference type="PROSITE" id="PS50878"/>
    </source>
</evidence>
<evidence type="ECO:0000313" key="27">
    <source>
        <dbReference type="Proteomes" id="UP000001745"/>
    </source>
</evidence>
<dbReference type="InterPro" id="IPR012337">
    <property type="entry name" value="RNaseH-like_sf"/>
</dbReference>
<dbReference type="InterPro" id="IPR000953">
    <property type="entry name" value="Chromo/chromo_shadow_dom"/>
</dbReference>
<evidence type="ECO:0000256" key="13">
    <source>
        <dbReference type="ARBA" id="ARBA00022908"/>
    </source>
</evidence>
<dbReference type="InterPro" id="IPR001584">
    <property type="entry name" value="Integrase_cat-core"/>
</dbReference>
<dbReference type="PROSITE" id="PS50878">
    <property type="entry name" value="RT_POL"/>
    <property type="match status" value="1"/>
</dbReference>
<dbReference type="SUPFAM" id="SSF50630">
    <property type="entry name" value="Acid proteases"/>
    <property type="match status" value="1"/>
</dbReference>
<dbReference type="PANTHER" id="PTHR37984">
    <property type="entry name" value="PROTEIN CBG26694"/>
    <property type="match status" value="1"/>
</dbReference>
<dbReference type="GO" id="GO:0003887">
    <property type="term" value="F:DNA-directed DNA polymerase activity"/>
    <property type="evidence" value="ECO:0007669"/>
    <property type="project" value="UniProtKB-KW"/>
</dbReference>
<dbReference type="GO" id="GO:0003964">
    <property type="term" value="F:RNA-directed DNA polymerase activity"/>
    <property type="evidence" value="ECO:0007669"/>
    <property type="project" value="UniProtKB-KW"/>
</dbReference>
<dbReference type="Gene3D" id="3.10.10.10">
    <property type="entry name" value="HIV Type 1 Reverse Transcriptase, subunit A, domain 1"/>
    <property type="match status" value="1"/>
</dbReference>
<keyword evidence="18" id="KW-0539">Nucleus</keyword>
<evidence type="ECO:0000256" key="14">
    <source>
        <dbReference type="ARBA" id="ARBA00022918"/>
    </source>
</evidence>